<proteinExistence type="predicted"/>
<dbReference type="EMBL" id="JSVU01000009">
    <property type="protein sequence ID" value="KJJ37640.1"/>
    <property type="molecule type" value="Genomic_DNA"/>
</dbReference>
<name>A0ABR5DFV2_9FLAO</name>
<dbReference type="RefSeq" id="WP_045081313.1">
    <property type="nucleotide sequence ID" value="NZ_JSVU01000009.1"/>
</dbReference>
<keyword evidence="2" id="KW-1185">Reference proteome</keyword>
<gene>
    <name evidence="1" type="ORF">MB09_12810</name>
</gene>
<comment type="caution">
    <text evidence="1">The sequence shown here is derived from an EMBL/GenBank/DDBJ whole genome shotgun (WGS) entry which is preliminary data.</text>
</comment>
<protein>
    <submittedName>
        <fullName evidence="1">Uncharacterized protein</fullName>
    </submittedName>
</protein>
<organism evidence="1 2">
    <name type="scientific">Aequorivita vladivostokensis</name>
    <dbReference type="NCBI Taxonomy" id="171194"/>
    <lineage>
        <taxon>Bacteria</taxon>
        <taxon>Pseudomonadati</taxon>
        <taxon>Bacteroidota</taxon>
        <taxon>Flavobacteriia</taxon>
        <taxon>Flavobacteriales</taxon>
        <taxon>Flavobacteriaceae</taxon>
        <taxon>Aequorivita</taxon>
    </lineage>
</organism>
<sequence length="224" mass="25700">MKNILIALFVLCGIPGFSQEKDIKDVSIDGMLNETQFSSDNPKMMEFVWWLPREFWEASYAQDPTSSEADYEELNKMFQDFELFGIIQGEIGHFGGITYYTKDTILKNLNIQYKGENLMVVSEEEISADFLNFLMIMQPMLGNMLGQMGNNIHFVLLKSIRGNEVLPINPLKSDELTIKLGDFEKVIDLPLSSLLMEKKCPEDEKLYSGKWTYCPIHGKKLISK</sequence>
<evidence type="ECO:0000313" key="1">
    <source>
        <dbReference type="EMBL" id="KJJ37640.1"/>
    </source>
</evidence>
<dbReference type="Proteomes" id="UP000033497">
    <property type="component" value="Unassembled WGS sequence"/>
</dbReference>
<evidence type="ECO:0000313" key="2">
    <source>
        <dbReference type="Proteomes" id="UP000033497"/>
    </source>
</evidence>
<reference evidence="1 2" key="1">
    <citation type="submission" date="2014-10" db="EMBL/GenBank/DDBJ databases">
        <title>Genome sequencing of Vitellibacter vladivostokensis KMM 3516.</title>
        <authorList>
            <person name="Thevarajoo S."/>
            <person name="Selvaratnam C."/>
            <person name="Goh K.M."/>
            <person name="Chong C.S."/>
        </authorList>
    </citation>
    <scope>NUCLEOTIDE SEQUENCE [LARGE SCALE GENOMIC DNA]</scope>
    <source>
        <strain evidence="1 2">KMM 3516</strain>
    </source>
</reference>
<accession>A0ABR5DFV2</accession>